<reference evidence="1 2" key="1">
    <citation type="journal article" date="2010" name="Stand. Genomic Sci.">
        <title>Complete genome sequence of Coraliomargarita akajimensis type strain (04OKA010-24).</title>
        <authorList>
            <person name="Mavromatis K."/>
            <person name="Abt B."/>
            <person name="Brambilla E."/>
            <person name="Lapidus A."/>
            <person name="Copeland A."/>
            <person name="Deshpande S."/>
            <person name="Nolan M."/>
            <person name="Lucas S."/>
            <person name="Tice H."/>
            <person name="Cheng J.F."/>
            <person name="Han C."/>
            <person name="Detter J.C."/>
            <person name="Woyke T."/>
            <person name="Goodwin L."/>
            <person name="Pitluck S."/>
            <person name="Held B."/>
            <person name="Brettin T."/>
            <person name="Tapia R."/>
            <person name="Ivanova N."/>
            <person name="Mikhailova N."/>
            <person name="Pati A."/>
            <person name="Liolios K."/>
            <person name="Chen A."/>
            <person name="Palaniappan K."/>
            <person name="Land M."/>
            <person name="Hauser L."/>
            <person name="Chang Y.J."/>
            <person name="Jeffries C.D."/>
            <person name="Rohde M."/>
            <person name="Goker M."/>
            <person name="Bristow J."/>
            <person name="Eisen J.A."/>
            <person name="Markowitz V."/>
            <person name="Hugenholtz P."/>
            <person name="Klenk H.P."/>
            <person name="Kyrpides N.C."/>
        </authorList>
    </citation>
    <scope>NUCLEOTIDE SEQUENCE [LARGE SCALE GENOMIC DNA]</scope>
    <source>
        <strain evidence="2">DSM 45221 / IAM 15411 / JCM 23193 / KCTC 12865</strain>
    </source>
</reference>
<dbReference type="HOGENOM" id="CLU_1419327_0_0_0"/>
<gene>
    <name evidence="1" type="ordered locus">Caka_3045</name>
</gene>
<name>D5EI18_CORAD</name>
<dbReference type="Pfam" id="PF24741">
    <property type="entry name" value="AlkZ-rel"/>
    <property type="match status" value="1"/>
</dbReference>
<protein>
    <submittedName>
        <fullName evidence="1">Uncharacterized protein</fullName>
    </submittedName>
</protein>
<dbReference type="EMBL" id="CP001998">
    <property type="protein sequence ID" value="ADE56058.1"/>
    <property type="molecule type" value="Genomic_DNA"/>
</dbReference>
<dbReference type="KEGG" id="caa:Caka_3045"/>
<accession>D5EI18</accession>
<sequence length="191" mass="22129">MFGSSHYMLAMIKTFEEACEFVLENKVVTVFGNKGSPYPSLWDNTDLSEEKPQGGGWNPKVVAVWDWKTRIPQTFPEEIFYGKIPGGEAVLMEMSYLRDTHYPNAYQPVSELPKLAQQVFECIRIEPWYTGDLRKHAITEFHTTKSRFDTALKKLQISLNIVRSMDPKVENDLWLPFSEVHMDIVERYASD</sequence>
<dbReference type="AlphaFoldDB" id="D5EI18"/>
<evidence type="ECO:0000313" key="1">
    <source>
        <dbReference type="EMBL" id="ADE56058.1"/>
    </source>
</evidence>
<organism evidence="1 2">
    <name type="scientific">Coraliomargarita akajimensis (strain DSM 45221 / IAM 15411 / JCM 23193 / KCTC 12865 / 04OKA010-24)</name>
    <dbReference type="NCBI Taxonomy" id="583355"/>
    <lineage>
        <taxon>Bacteria</taxon>
        <taxon>Pseudomonadati</taxon>
        <taxon>Verrucomicrobiota</taxon>
        <taxon>Opitutia</taxon>
        <taxon>Puniceicoccales</taxon>
        <taxon>Coraliomargaritaceae</taxon>
        <taxon>Coraliomargarita</taxon>
    </lineage>
</organism>
<proteinExistence type="predicted"/>
<dbReference type="Proteomes" id="UP000000925">
    <property type="component" value="Chromosome"/>
</dbReference>
<dbReference type="eggNOG" id="ENOG5031SQA">
    <property type="taxonomic scope" value="Bacteria"/>
</dbReference>
<evidence type="ECO:0000313" key="2">
    <source>
        <dbReference type="Proteomes" id="UP000000925"/>
    </source>
</evidence>
<keyword evidence="2" id="KW-1185">Reference proteome</keyword>
<dbReference type="InterPro" id="IPR056298">
    <property type="entry name" value="AlkZ-rel"/>
</dbReference>